<gene>
    <name evidence="1" type="ORF">LTRI10_LOCUS28583</name>
</gene>
<sequence length="66" mass="7751">MCTLRSAEGGDSAQLARVELFVFLRHLVTRFSWEPAEEDKLVFFPTIPTQKRYPINVRRRDQEQAV</sequence>
<dbReference type="GO" id="GO:0004497">
    <property type="term" value="F:monooxygenase activity"/>
    <property type="evidence" value="ECO:0007669"/>
    <property type="project" value="InterPro"/>
</dbReference>
<dbReference type="InterPro" id="IPR036396">
    <property type="entry name" value="Cyt_P450_sf"/>
</dbReference>
<name>A0AAV2EPV4_9ROSI</name>
<dbReference type="GO" id="GO:0020037">
    <property type="term" value="F:heme binding"/>
    <property type="evidence" value="ECO:0007669"/>
    <property type="project" value="InterPro"/>
</dbReference>
<protein>
    <submittedName>
        <fullName evidence="1">Uncharacterized protein</fullName>
    </submittedName>
</protein>
<keyword evidence="2" id="KW-1185">Reference proteome</keyword>
<dbReference type="GO" id="GO:0005506">
    <property type="term" value="F:iron ion binding"/>
    <property type="evidence" value="ECO:0007669"/>
    <property type="project" value="InterPro"/>
</dbReference>
<organism evidence="1 2">
    <name type="scientific">Linum trigynum</name>
    <dbReference type="NCBI Taxonomy" id="586398"/>
    <lineage>
        <taxon>Eukaryota</taxon>
        <taxon>Viridiplantae</taxon>
        <taxon>Streptophyta</taxon>
        <taxon>Embryophyta</taxon>
        <taxon>Tracheophyta</taxon>
        <taxon>Spermatophyta</taxon>
        <taxon>Magnoliopsida</taxon>
        <taxon>eudicotyledons</taxon>
        <taxon>Gunneridae</taxon>
        <taxon>Pentapetalae</taxon>
        <taxon>rosids</taxon>
        <taxon>fabids</taxon>
        <taxon>Malpighiales</taxon>
        <taxon>Linaceae</taxon>
        <taxon>Linum</taxon>
    </lineage>
</organism>
<dbReference type="SUPFAM" id="SSF48264">
    <property type="entry name" value="Cytochrome P450"/>
    <property type="match status" value="1"/>
</dbReference>
<dbReference type="Proteomes" id="UP001497516">
    <property type="component" value="Chromosome 5"/>
</dbReference>
<evidence type="ECO:0000313" key="2">
    <source>
        <dbReference type="Proteomes" id="UP001497516"/>
    </source>
</evidence>
<dbReference type="AlphaFoldDB" id="A0AAV2EPV4"/>
<proteinExistence type="predicted"/>
<dbReference type="EMBL" id="OZ034818">
    <property type="protein sequence ID" value="CAL1387608.1"/>
    <property type="molecule type" value="Genomic_DNA"/>
</dbReference>
<dbReference type="GO" id="GO:0016705">
    <property type="term" value="F:oxidoreductase activity, acting on paired donors, with incorporation or reduction of molecular oxygen"/>
    <property type="evidence" value="ECO:0007669"/>
    <property type="project" value="InterPro"/>
</dbReference>
<evidence type="ECO:0000313" key="1">
    <source>
        <dbReference type="EMBL" id="CAL1387608.1"/>
    </source>
</evidence>
<reference evidence="1 2" key="1">
    <citation type="submission" date="2024-04" db="EMBL/GenBank/DDBJ databases">
        <authorList>
            <person name="Fracassetti M."/>
        </authorList>
    </citation>
    <scope>NUCLEOTIDE SEQUENCE [LARGE SCALE GENOMIC DNA]</scope>
</reference>
<dbReference type="Gene3D" id="1.10.630.10">
    <property type="entry name" value="Cytochrome P450"/>
    <property type="match status" value="1"/>
</dbReference>
<accession>A0AAV2EPV4</accession>